<evidence type="ECO:0000313" key="4">
    <source>
        <dbReference type="Proteomes" id="UP001489902"/>
    </source>
</evidence>
<evidence type="ECO:0000313" key="3">
    <source>
        <dbReference type="EMBL" id="WZH46938.1"/>
    </source>
</evidence>
<protein>
    <recommendedName>
        <fullName evidence="2">DUF7053 domain-containing protein</fullName>
    </recommendedName>
</protein>
<feature type="domain" description="DUF7053" evidence="2">
    <location>
        <begin position="77"/>
        <end position="247"/>
    </location>
</feature>
<gene>
    <name evidence="3" type="ORF">QYS62_008066</name>
</gene>
<accession>A0ABZ2X1K5</accession>
<keyword evidence="1" id="KW-1133">Transmembrane helix</keyword>
<evidence type="ECO:0000256" key="1">
    <source>
        <dbReference type="SAM" id="Phobius"/>
    </source>
</evidence>
<proteinExistence type="predicted"/>
<sequence>MSLSRVVCDRHLIWLLSLLQTYIIALGTAQFLLVEGRLAQRHSGSAPAIVFDARQSPPDAGYAITGVDGNLDQHCFVSIPIPRHIPPQAVLDYVQTYEPVLRHNPGMVSWQDSALDHNSVANDSFFDISDPNRSLRCYQAYEIVRLGPGVGRDVRWPIIFQRVPNGIVSRADAPAGVVSWTQWYVRPRQSEQYAESVSTPSTSTPSSCADEEWELYGIVTLEAHRMLMPWITTSSKSYQASIGQGIVDDVCEKYNSRELAT</sequence>
<dbReference type="Proteomes" id="UP001489902">
    <property type="component" value="Chromosome 4"/>
</dbReference>
<keyword evidence="1" id="KW-0812">Transmembrane</keyword>
<organism evidence="3 4">
    <name type="scientific">Fusarium acuminatum</name>
    <dbReference type="NCBI Taxonomy" id="5515"/>
    <lineage>
        <taxon>Eukaryota</taxon>
        <taxon>Fungi</taxon>
        <taxon>Dikarya</taxon>
        <taxon>Ascomycota</taxon>
        <taxon>Pezizomycotina</taxon>
        <taxon>Sordariomycetes</taxon>
        <taxon>Hypocreomycetidae</taxon>
        <taxon>Hypocreales</taxon>
        <taxon>Nectriaceae</taxon>
        <taxon>Fusarium</taxon>
        <taxon>Fusarium tricinctum species complex</taxon>
    </lineage>
</organism>
<dbReference type="InterPro" id="IPR055481">
    <property type="entry name" value="DUF7053"/>
</dbReference>
<evidence type="ECO:0000259" key="2">
    <source>
        <dbReference type="Pfam" id="PF23155"/>
    </source>
</evidence>
<name>A0ABZ2X1K5_9HYPO</name>
<keyword evidence="1" id="KW-0472">Membrane</keyword>
<keyword evidence="4" id="KW-1185">Reference proteome</keyword>
<feature type="transmembrane region" description="Helical" evidence="1">
    <location>
        <begin position="12"/>
        <end position="34"/>
    </location>
</feature>
<dbReference type="Pfam" id="PF23155">
    <property type="entry name" value="DUF7053"/>
    <property type="match status" value="1"/>
</dbReference>
<reference evidence="3 4" key="1">
    <citation type="submission" date="2024-04" db="EMBL/GenBank/DDBJ databases">
        <title>Complete genome sequence of Fusarium acuminatum.</title>
        <authorList>
            <person name="Lan B."/>
        </authorList>
    </citation>
    <scope>NUCLEOTIDE SEQUENCE [LARGE SCALE GENOMIC DNA]</scope>
    <source>
        <strain evidence="3">1A</strain>
    </source>
</reference>
<dbReference type="EMBL" id="CP151263">
    <property type="protein sequence ID" value="WZH46938.1"/>
    <property type="molecule type" value="Genomic_DNA"/>
</dbReference>